<evidence type="ECO:0000313" key="1">
    <source>
        <dbReference type="EMBL" id="KAL0933309.1"/>
    </source>
</evidence>
<evidence type="ECO:0000313" key="2">
    <source>
        <dbReference type="Proteomes" id="UP000805649"/>
    </source>
</evidence>
<accession>A0ACC3YN30</accession>
<dbReference type="EMBL" id="VUJX02000008">
    <property type="protein sequence ID" value="KAL0933309.1"/>
    <property type="molecule type" value="Genomic_DNA"/>
</dbReference>
<reference evidence="1 2" key="1">
    <citation type="journal article" date="2020" name="Phytopathology">
        <title>Genome Sequence Resources of Colletotrichum truncatum, C. plurivorum, C. musicola, and C. sojae: Four Species Pathogenic to Soybean (Glycine max).</title>
        <authorList>
            <person name="Rogerio F."/>
            <person name="Boufleur T.R."/>
            <person name="Ciampi-Guillardi M."/>
            <person name="Sukno S.A."/>
            <person name="Thon M.R."/>
            <person name="Massola Junior N.S."/>
            <person name="Baroncelli R."/>
        </authorList>
    </citation>
    <scope>NUCLEOTIDE SEQUENCE [LARGE SCALE GENOMIC DNA]</scope>
    <source>
        <strain evidence="1 2">CMES1059</strain>
    </source>
</reference>
<organism evidence="1 2">
    <name type="scientific">Colletotrichum truncatum</name>
    <name type="common">Anthracnose fungus</name>
    <name type="synonym">Colletotrichum capsici</name>
    <dbReference type="NCBI Taxonomy" id="5467"/>
    <lineage>
        <taxon>Eukaryota</taxon>
        <taxon>Fungi</taxon>
        <taxon>Dikarya</taxon>
        <taxon>Ascomycota</taxon>
        <taxon>Pezizomycotina</taxon>
        <taxon>Sordariomycetes</taxon>
        <taxon>Hypocreomycetidae</taxon>
        <taxon>Glomerellales</taxon>
        <taxon>Glomerellaceae</taxon>
        <taxon>Colletotrichum</taxon>
        <taxon>Colletotrichum truncatum species complex</taxon>
    </lineage>
</organism>
<name>A0ACC3YN30_COLTU</name>
<comment type="caution">
    <text evidence="1">The sequence shown here is derived from an EMBL/GenBank/DDBJ whole genome shotgun (WGS) entry which is preliminary data.</text>
</comment>
<sequence>MYEVIWDTRKFNDKNLWPQDGSQPFVYSYGDPTGHGQHGDYLFGWKGDTLQRALDARCNLDQCNQLKSQTPEKAAACTIPQHVQDDTEGWLQRLPGGMAINPT</sequence>
<dbReference type="Proteomes" id="UP000805649">
    <property type="component" value="Unassembled WGS sequence"/>
</dbReference>
<protein>
    <submittedName>
        <fullName evidence="1">WSC domain-containing protein-like protein 6</fullName>
    </submittedName>
</protein>
<keyword evidence="2" id="KW-1185">Reference proteome</keyword>
<gene>
    <name evidence="1" type="ORF">CTRU02_212272</name>
</gene>
<proteinExistence type="predicted"/>